<feature type="chain" id="PRO_5038427281" description="DUF4232 domain-containing protein" evidence="1">
    <location>
        <begin position="27"/>
        <end position="172"/>
    </location>
</feature>
<feature type="signal peptide" evidence="1">
    <location>
        <begin position="1"/>
        <end position="26"/>
    </location>
</feature>
<gene>
    <name evidence="2" type="ORF">CNX65_13870</name>
</gene>
<evidence type="ECO:0000313" key="2">
    <source>
        <dbReference type="EMBL" id="ATE54242.1"/>
    </source>
</evidence>
<protein>
    <recommendedName>
        <fullName evidence="4">DUF4232 domain-containing protein</fullName>
    </recommendedName>
</protein>
<organism evidence="2 3">
    <name type="scientific">Actinosynnema pretiosum</name>
    <dbReference type="NCBI Taxonomy" id="42197"/>
    <lineage>
        <taxon>Bacteria</taxon>
        <taxon>Bacillati</taxon>
        <taxon>Actinomycetota</taxon>
        <taxon>Actinomycetes</taxon>
        <taxon>Pseudonocardiales</taxon>
        <taxon>Pseudonocardiaceae</taxon>
        <taxon>Actinosynnema</taxon>
    </lineage>
</organism>
<evidence type="ECO:0000256" key="1">
    <source>
        <dbReference type="SAM" id="SignalP"/>
    </source>
</evidence>
<evidence type="ECO:0000313" key="3">
    <source>
        <dbReference type="Proteomes" id="UP000218505"/>
    </source>
</evidence>
<keyword evidence="1" id="KW-0732">Signal</keyword>
<evidence type="ECO:0008006" key="4">
    <source>
        <dbReference type="Google" id="ProtNLM"/>
    </source>
</evidence>
<accession>A0A290Z5H8</accession>
<dbReference type="KEGG" id="apre:CNX65_13870"/>
<keyword evidence="3" id="KW-1185">Reference proteome</keyword>
<reference evidence="2" key="1">
    <citation type="submission" date="2017-09" db="EMBL/GenBank/DDBJ databases">
        <title>Complete Genome Sequence of ansamitocin-producing Bacterium Actinosynnema pretiosum X47.</title>
        <authorList>
            <person name="Cao G."/>
            <person name="Zong G."/>
            <person name="Zhong C."/>
            <person name="Fu J."/>
        </authorList>
    </citation>
    <scope>NUCLEOTIDE SEQUENCE [LARGE SCALE GENOMIC DNA]</scope>
    <source>
        <strain evidence="2">X47</strain>
    </source>
</reference>
<dbReference type="AlphaFoldDB" id="A0A290Z5H8"/>
<sequence length="172" mass="17838">MQSGLRRGLVAIAATGALLTSVVAGVAGADAAVPPDCPADDLKIQVWRGHSPSPSRAMFVARVNTRSGAECLVDLGAVTDLKFYTSDLEVLPVPVTQYPPQDDADTKHVTDDFLGPVVYFWSPTGTGGTTYPVAHVSFRLPVSGKQVAAPWPASDAPVRGPLGVNALMAGVS</sequence>
<proteinExistence type="predicted"/>
<dbReference type="EMBL" id="CP023445">
    <property type="protein sequence ID" value="ATE54242.1"/>
    <property type="molecule type" value="Genomic_DNA"/>
</dbReference>
<name>A0A290Z5H8_9PSEU</name>
<dbReference type="Proteomes" id="UP000218505">
    <property type="component" value="Chromosome"/>
</dbReference>